<gene>
    <name evidence="1" type="ORF">FBBNIHIM_19410</name>
</gene>
<dbReference type="SUPFAM" id="SSF46785">
    <property type="entry name" value="Winged helix' DNA-binding domain"/>
    <property type="match status" value="1"/>
</dbReference>
<reference evidence="1" key="1">
    <citation type="submission" date="2022-05" db="EMBL/GenBank/DDBJ databases">
        <authorList>
            <person name="Blom J."/>
        </authorList>
    </citation>
    <scope>NUCLEOTIDE SEQUENCE</scope>
    <source>
        <strain evidence="1">Type strain: CPO20170097</strain>
    </source>
</reference>
<evidence type="ECO:0008006" key="3">
    <source>
        <dbReference type="Google" id="ProtNLM"/>
    </source>
</evidence>
<dbReference type="InterPro" id="IPR036388">
    <property type="entry name" value="WH-like_DNA-bd_sf"/>
</dbReference>
<name>A0ABN8TEJ3_9ENTR</name>
<dbReference type="RefSeq" id="WP_253898850.1">
    <property type="nucleotide sequence ID" value="NZ_CALSBS010000021.1"/>
</dbReference>
<proteinExistence type="predicted"/>
<accession>A0ABN8TEJ3</accession>
<dbReference type="InterPro" id="IPR036390">
    <property type="entry name" value="WH_DNA-bd_sf"/>
</dbReference>
<protein>
    <recommendedName>
        <fullName evidence="3">ArsR family transcriptional regulator</fullName>
    </recommendedName>
</protein>
<evidence type="ECO:0000313" key="1">
    <source>
        <dbReference type="EMBL" id="CAH6661280.1"/>
    </source>
</evidence>
<dbReference type="Proteomes" id="UP001152651">
    <property type="component" value="Unassembled WGS sequence"/>
</dbReference>
<sequence length="92" mass="10168">MAKKKIDTNAVLEFLAANPKSTVFAIAEHLDVSVDGVRSKMHRMRDAGQVVNEIVDRVCYYSAIRCQPFGVSANAKMLNSLLAKARSNWEGL</sequence>
<keyword evidence="2" id="KW-1185">Reference proteome</keyword>
<organism evidence="1 2">
    <name type="scientific">Pseudocitrobacter vendiensis</name>
    <dbReference type="NCBI Taxonomy" id="2488306"/>
    <lineage>
        <taxon>Bacteria</taxon>
        <taxon>Pseudomonadati</taxon>
        <taxon>Pseudomonadota</taxon>
        <taxon>Gammaproteobacteria</taxon>
        <taxon>Enterobacterales</taxon>
        <taxon>Enterobacteriaceae</taxon>
        <taxon>Pseudocitrobacter</taxon>
    </lineage>
</organism>
<dbReference type="Gene3D" id="1.10.10.10">
    <property type="entry name" value="Winged helix-like DNA-binding domain superfamily/Winged helix DNA-binding domain"/>
    <property type="match status" value="1"/>
</dbReference>
<dbReference type="EMBL" id="CALSBS010000021">
    <property type="protein sequence ID" value="CAH6661280.1"/>
    <property type="molecule type" value="Genomic_DNA"/>
</dbReference>
<comment type="caution">
    <text evidence="1">The sequence shown here is derived from an EMBL/GenBank/DDBJ whole genome shotgun (WGS) entry which is preliminary data.</text>
</comment>
<evidence type="ECO:0000313" key="2">
    <source>
        <dbReference type="Proteomes" id="UP001152651"/>
    </source>
</evidence>